<protein>
    <submittedName>
        <fullName evidence="1">Uncharacterized protein</fullName>
    </submittedName>
</protein>
<accession>A0ACB8ZSU9</accession>
<dbReference type="EMBL" id="CM042016">
    <property type="protein sequence ID" value="KAI3700745.1"/>
    <property type="molecule type" value="Genomic_DNA"/>
</dbReference>
<proteinExistence type="predicted"/>
<reference evidence="1 2" key="2">
    <citation type="journal article" date="2022" name="Mol. Ecol. Resour.">
        <title>The genomes of chicory, endive, great burdock and yacon provide insights into Asteraceae paleo-polyploidization history and plant inulin production.</title>
        <authorList>
            <person name="Fan W."/>
            <person name="Wang S."/>
            <person name="Wang H."/>
            <person name="Wang A."/>
            <person name="Jiang F."/>
            <person name="Liu H."/>
            <person name="Zhao H."/>
            <person name="Xu D."/>
            <person name="Zhang Y."/>
        </authorList>
    </citation>
    <scope>NUCLEOTIDE SEQUENCE [LARGE SCALE GENOMIC DNA]</scope>
    <source>
        <strain evidence="2">cv. Punajuju</strain>
        <tissue evidence="1">Leaves</tissue>
    </source>
</reference>
<organism evidence="1 2">
    <name type="scientific">Cichorium intybus</name>
    <name type="common">Chicory</name>
    <dbReference type="NCBI Taxonomy" id="13427"/>
    <lineage>
        <taxon>Eukaryota</taxon>
        <taxon>Viridiplantae</taxon>
        <taxon>Streptophyta</taxon>
        <taxon>Embryophyta</taxon>
        <taxon>Tracheophyta</taxon>
        <taxon>Spermatophyta</taxon>
        <taxon>Magnoliopsida</taxon>
        <taxon>eudicotyledons</taxon>
        <taxon>Gunneridae</taxon>
        <taxon>Pentapetalae</taxon>
        <taxon>asterids</taxon>
        <taxon>campanulids</taxon>
        <taxon>Asterales</taxon>
        <taxon>Asteraceae</taxon>
        <taxon>Cichorioideae</taxon>
        <taxon>Cichorieae</taxon>
        <taxon>Cichoriinae</taxon>
        <taxon>Cichorium</taxon>
    </lineage>
</organism>
<evidence type="ECO:0000313" key="1">
    <source>
        <dbReference type="EMBL" id="KAI3700745.1"/>
    </source>
</evidence>
<reference evidence="2" key="1">
    <citation type="journal article" date="2022" name="Mol. Ecol. Resour.">
        <title>The genomes of chicory, endive, great burdock and yacon provide insights into Asteraceae palaeo-polyploidization history and plant inulin production.</title>
        <authorList>
            <person name="Fan W."/>
            <person name="Wang S."/>
            <person name="Wang H."/>
            <person name="Wang A."/>
            <person name="Jiang F."/>
            <person name="Liu H."/>
            <person name="Zhao H."/>
            <person name="Xu D."/>
            <person name="Zhang Y."/>
        </authorList>
    </citation>
    <scope>NUCLEOTIDE SEQUENCE [LARGE SCALE GENOMIC DNA]</scope>
    <source>
        <strain evidence="2">cv. Punajuju</strain>
    </source>
</reference>
<keyword evidence="2" id="KW-1185">Reference proteome</keyword>
<dbReference type="Proteomes" id="UP001055811">
    <property type="component" value="Linkage Group LG08"/>
</dbReference>
<comment type="caution">
    <text evidence="1">The sequence shown here is derived from an EMBL/GenBank/DDBJ whole genome shotgun (WGS) entry which is preliminary data.</text>
</comment>
<gene>
    <name evidence="1" type="ORF">L2E82_45383</name>
</gene>
<sequence>MQSLRMRELNLQMIVLLEKNPKDWKDEKSKPTHEGDYYLMKFNTGHKSREEEEEDYEEIGAKKDSNPSSNTSKGSASQELFDLLKKVRSIGAYDLKSSGLLSEKMQSDDVSVRENDLANWSHHQRIYGDGKDTDLIEDDDDSFGQTLGDVAYWDQISFDEKMTAEGHSKGYGIVGLFEAAHDKQDFERSALFSRLELKLKQKHMDCWVSPTTDGSSDGLVPSTSPKQQPAQRPMHEITFSTDDKPKLLTQVIALNEKFPSPKLYVTTNYNVGVNVKKKLDESLLITWSGIEKRITSWQDGDLGTNCPIPAKWNWTYRLQLELLETQTNKRSQSITIKITADYD</sequence>
<evidence type="ECO:0000313" key="2">
    <source>
        <dbReference type="Proteomes" id="UP001055811"/>
    </source>
</evidence>
<name>A0ACB8ZSU9_CICIN</name>